<dbReference type="Gene3D" id="6.10.140.450">
    <property type="match status" value="1"/>
</dbReference>
<dbReference type="GO" id="GO:0004799">
    <property type="term" value="F:thymidylate synthase activity"/>
    <property type="evidence" value="ECO:0007669"/>
    <property type="project" value="TreeGrafter"/>
</dbReference>
<dbReference type="GO" id="GO:0050797">
    <property type="term" value="F:thymidylate synthase (FAD) activity"/>
    <property type="evidence" value="ECO:0007669"/>
    <property type="project" value="UniProtKB-UniRule"/>
</dbReference>
<reference evidence="7 8" key="1">
    <citation type="journal article" date="2011" name="BMC Genomics">
        <title>Complete genome sequence of Corynebacterium variabile DSM 44702 isolated from the surface of smear-ripened cheeses and insights into cheese ripening and flavor generation.</title>
        <authorList>
            <person name="Schroeder J."/>
            <person name="Maus I."/>
            <person name="Trost E."/>
            <person name="Tauch A."/>
        </authorList>
    </citation>
    <scope>NUCLEOTIDE SEQUENCE [LARGE SCALE GENOMIC DNA]</scope>
    <source>
        <strain evidence="8">DSM 44702 / JCM 12073 / NCIMB 30131</strain>
    </source>
</reference>
<dbReference type="PANTHER" id="PTHR34934:SF1">
    <property type="entry name" value="FLAVIN-DEPENDENT THYMIDYLATE SYNTHASE"/>
    <property type="match status" value="1"/>
</dbReference>
<proteinExistence type="predicted"/>
<dbReference type="KEGG" id="cva:CVAR_0854"/>
<accession>G0HB81</accession>
<keyword evidence="7" id="KW-0808">Transferase</keyword>
<dbReference type="EMBL" id="CP002917">
    <property type="protein sequence ID" value="AEK36206.1"/>
    <property type="molecule type" value="Genomic_DNA"/>
</dbReference>
<keyword evidence="2" id="KW-0285">Flavoprotein</keyword>
<evidence type="ECO:0000256" key="1">
    <source>
        <dbReference type="ARBA" id="ARBA00022603"/>
    </source>
</evidence>
<gene>
    <name evidence="7" type="primary">thyX1</name>
    <name evidence="7" type="ordered locus">CVAR_0854</name>
</gene>
<evidence type="ECO:0000256" key="5">
    <source>
        <dbReference type="ARBA" id="ARBA00022857"/>
    </source>
</evidence>
<dbReference type="eggNOG" id="COG1351">
    <property type="taxonomic scope" value="Bacteria"/>
</dbReference>
<name>G0HB81_CORVD</name>
<dbReference type="InterPro" id="IPR036098">
    <property type="entry name" value="Thymidylate_synthase_ThyX_sf"/>
</dbReference>
<dbReference type="Gene3D" id="3.30.70.3180">
    <property type="match status" value="2"/>
</dbReference>
<evidence type="ECO:0000256" key="3">
    <source>
        <dbReference type="ARBA" id="ARBA00022727"/>
    </source>
</evidence>
<sequence>MPCLPMLLRTVAPDQPAIQPQPIFQERFMNIVEPNVDILASTTLHQDAMTWDAEVRNEIIAGAMIYQGGSSEAETVLEYAGRECYDSHDRPNPATATTESYLQRTLFDQAHWSIAEHASATLHITGVSRAFLTELTRHRHLSFSVRSQRFVDESDCNVVMPPAIRDAEYPSIRTAWRYHMTEAVSNYTDHVLLLDHLPRKQAREAARSVLPNAVETRMVVTANLRAWYNVIALRTAPGVDAEMVEVMTLVRDQLATIAPTIFKEQA</sequence>
<dbReference type="NCBIfam" id="TIGR02170">
    <property type="entry name" value="thyX"/>
    <property type="match status" value="1"/>
</dbReference>
<dbReference type="CDD" id="cd20175">
    <property type="entry name" value="ThyX"/>
    <property type="match status" value="1"/>
</dbReference>
<organism evidence="7 8">
    <name type="scientific">Corynebacterium variabile (strain DSM 44702 / CIP 107183 / JCM 12073 / NCIMB 30131)</name>
    <name type="common">Corynebacterium mooreparkense</name>
    <dbReference type="NCBI Taxonomy" id="858619"/>
    <lineage>
        <taxon>Bacteria</taxon>
        <taxon>Bacillati</taxon>
        <taxon>Actinomycetota</taxon>
        <taxon>Actinomycetes</taxon>
        <taxon>Mycobacteriales</taxon>
        <taxon>Corynebacteriaceae</taxon>
        <taxon>Corynebacterium</taxon>
    </lineage>
</organism>
<keyword evidence="1 7" id="KW-0489">Methyltransferase</keyword>
<evidence type="ECO:0000313" key="8">
    <source>
        <dbReference type="Proteomes" id="UP000006659"/>
    </source>
</evidence>
<dbReference type="SUPFAM" id="SSF69796">
    <property type="entry name" value="Thymidylate synthase-complementing protein Thy1"/>
    <property type="match status" value="1"/>
</dbReference>
<keyword evidence="4" id="KW-0274">FAD</keyword>
<dbReference type="AlphaFoldDB" id="G0HB81"/>
<evidence type="ECO:0000256" key="6">
    <source>
        <dbReference type="NCBIfam" id="TIGR02170"/>
    </source>
</evidence>
<dbReference type="GO" id="GO:0050660">
    <property type="term" value="F:flavin adenine dinucleotide binding"/>
    <property type="evidence" value="ECO:0007669"/>
    <property type="project" value="UniProtKB-UniRule"/>
</dbReference>
<dbReference type="Pfam" id="PF02511">
    <property type="entry name" value="Thy1"/>
    <property type="match status" value="1"/>
</dbReference>
<keyword evidence="5" id="KW-0521">NADP</keyword>
<dbReference type="HOGENOM" id="CLU_077585_1_0_11"/>
<evidence type="ECO:0000313" key="7">
    <source>
        <dbReference type="EMBL" id="AEK36206.1"/>
    </source>
</evidence>
<dbReference type="PANTHER" id="PTHR34934">
    <property type="entry name" value="FLAVIN-DEPENDENT THYMIDYLATE SYNTHASE"/>
    <property type="match status" value="1"/>
</dbReference>
<evidence type="ECO:0000256" key="2">
    <source>
        <dbReference type="ARBA" id="ARBA00022630"/>
    </source>
</evidence>
<dbReference type="InterPro" id="IPR003669">
    <property type="entry name" value="Thymidylate_synthase_ThyX"/>
</dbReference>
<dbReference type="STRING" id="858619.CVAR_0854"/>
<dbReference type="EC" id="2.1.1.148" evidence="6"/>
<keyword evidence="3" id="KW-0545">Nucleotide biosynthesis</keyword>
<protein>
    <recommendedName>
        <fullName evidence="6">FAD-dependent thymidylate synthase</fullName>
        <ecNumber evidence="6">2.1.1.148</ecNumber>
    </recommendedName>
</protein>
<dbReference type="GO" id="GO:0006231">
    <property type="term" value="P:dTMP biosynthetic process"/>
    <property type="evidence" value="ECO:0007669"/>
    <property type="project" value="UniProtKB-UniRule"/>
</dbReference>
<dbReference type="PROSITE" id="PS51331">
    <property type="entry name" value="THYX"/>
    <property type="match status" value="1"/>
</dbReference>
<evidence type="ECO:0000256" key="4">
    <source>
        <dbReference type="ARBA" id="ARBA00022827"/>
    </source>
</evidence>
<dbReference type="GO" id="GO:0032259">
    <property type="term" value="P:methylation"/>
    <property type="evidence" value="ECO:0007669"/>
    <property type="project" value="UniProtKB-KW"/>
</dbReference>
<dbReference type="GO" id="GO:0070402">
    <property type="term" value="F:NADPH binding"/>
    <property type="evidence" value="ECO:0007669"/>
    <property type="project" value="TreeGrafter"/>
</dbReference>
<dbReference type="Proteomes" id="UP000006659">
    <property type="component" value="Chromosome"/>
</dbReference>